<dbReference type="SUPFAM" id="SSF56349">
    <property type="entry name" value="DNA breaking-rejoining enzymes"/>
    <property type="match status" value="1"/>
</dbReference>
<gene>
    <name evidence="2" type="ORF">APY94_03715</name>
</gene>
<sequence length="414" mass="49163">MKIFEKALTPDGSSIVENAFKLTTRDLDNYKRLLVEAYENGRYSYGMYRNLMTALNSFATYILNKKKQDGEIYYEGHTKRGINTNLTPYVLISEKDIISYLQDLSLRVKRHTFQVYSFYLKQALDEMLEMKKGGELSDYINVSKVFSEKRYIKGKHLYPTRRRRNTVEKRKLLLDKYREYENLKSVTLNDILDALTYLRILKTKISAKEARMTQRTFDEVRIATALLIFTGARSTELSDLLVRDVEFEEDYMFITRNKLSEDDIKHRTTIFPLHPFLKASLQSYIRKYRLYPENYLISSQYLDKKISYAFNPSTLNIETGYISINGRRYSAESSIITVRKFRKFWDNYAEANRMDFRVKNYLLGRRVGVDIEYYVSVLRNKKVFFNIQSEYFRVFGDLDKKLSPVIQEVFEIKI</sequence>
<comment type="caution">
    <text evidence="2">The sequence shown here is derived from an EMBL/GenBank/DDBJ whole genome shotgun (WGS) entry which is preliminary data.</text>
</comment>
<dbReference type="EMBL" id="LLYW01000012">
    <property type="protein sequence ID" value="KUH33991.1"/>
    <property type="molecule type" value="Genomic_DNA"/>
</dbReference>
<keyword evidence="1" id="KW-0233">DNA recombination</keyword>
<dbReference type="STRING" id="227598.APY94_03715"/>
<evidence type="ECO:0000313" key="2">
    <source>
        <dbReference type="EMBL" id="KUH33991.1"/>
    </source>
</evidence>
<dbReference type="AlphaFoldDB" id="A0A100XYW4"/>
<dbReference type="InterPro" id="IPR011010">
    <property type="entry name" value="DNA_brk_join_enz"/>
</dbReference>
<evidence type="ECO:0008006" key="4">
    <source>
        <dbReference type="Google" id="ProtNLM"/>
    </source>
</evidence>
<dbReference type="GO" id="GO:0006310">
    <property type="term" value="P:DNA recombination"/>
    <property type="evidence" value="ECO:0007669"/>
    <property type="project" value="UniProtKB-KW"/>
</dbReference>
<evidence type="ECO:0000313" key="3">
    <source>
        <dbReference type="Proteomes" id="UP000053462"/>
    </source>
</evidence>
<keyword evidence="3" id="KW-1185">Reference proteome</keyword>
<name>A0A100XYW4_9EURY</name>
<protein>
    <recommendedName>
        <fullName evidence="4">Tyr recombinase domain-containing protein</fullName>
    </recommendedName>
</protein>
<organism evidence="2 3">
    <name type="scientific">Thermococcus celericrescens</name>
    <dbReference type="NCBI Taxonomy" id="227598"/>
    <lineage>
        <taxon>Archaea</taxon>
        <taxon>Methanobacteriati</taxon>
        <taxon>Methanobacteriota</taxon>
        <taxon>Thermococci</taxon>
        <taxon>Thermococcales</taxon>
        <taxon>Thermococcaceae</taxon>
        <taxon>Thermococcus</taxon>
    </lineage>
</organism>
<accession>A0A100XYW4</accession>
<dbReference type="Gene3D" id="1.10.443.10">
    <property type="entry name" value="Intergrase catalytic core"/>
    <property type="match status" value="1"/>
</dbReference>
<reference evidence="2 3" key="1">
    <citation type="submission" date="2015-10" db="EMBL/GenBank/DDBJ databases">
        <title>Draft genome sequence of Thermococcus celericrescens strain DSM 17994.</title>
        <authorList>
            <person name="Hong S.-J."/>
            <person name="Park C.-E."/>
            <person name="Shin J.-H."/>
        </authorList>
    </citation>
    <scope>NUCLEOTIDE SEQUENCE [LARGE SCALE GENOMIC DNA]</scope>
    <source>
        <strain evidence="2 3">DSM 17994</strain>
    </source>
</reference>
<evidence type="ECO:0000256" key="1">
    <source>
        <dbReference type="ARBA" id="ARBA00023172"/>
    </source>
</evidence>
<dbReference type="GO" id="GO:0015074">
    <property type="term" value="P:DNA integration"/>
    <property type="evidence" value="ECO:0007669"/>
    <property type="project" value="InterPro"/>
</dbReference>
<dbReference type="GO" id="GO:0003677">
    <property type="term" value="F:DNA binding"/>
    <property type="evidence" value="ECO:0007669"/>
    <property type="project" value="InterPro"/>
</dbReference>
<dbReference type="Proteomes" id="UP000053462">
    <property type="component" value="Unassembled WGS sequence"/>
</dbReference>
<proteinExistence type="predicted"/>
<dbReference type="InterPro" id="IPR013762">
    <property type="entry name" value="Integrase-like_cat_sf"/>
</dbReference>